<feature type="non-terminal residue" evidence="1">
    <location>
        <position position="31"/>
    </location>
</feature>
<name>X1CMM9_9ZZZZ</name>
<protein>
    <submittedName>
        <fullName evidence="1">Uncharacterized protein</fullName>
    </submittedName>
</protein>
<comment type="caution">
    <text evidence="1">The sequence shown here is derived from an EMBL/GenBank/DDBJ whole genome shotgun (WGS) entry which is preliminary data.</text>
</comment>
<sequence>MFERALHTKIVLIGDGGVGKTAFRRAWLSEG</sequence>
<accession>X1CMM9</accession>
<dbReference type="AlphaFoldDB" id="X1CMM9"/>
<dbReference type="InterPro" id="IPR027417">
    <property type="entry name" value="P-loop_NTPase"/>
</dbReference>
<proteinExistence type="predicted"/>
<gene>
    <name evidence="1" type="ORF">S01H4_55896</name>
</gene>
<reference evidence="1" key="1">
    <citation type="journal article" date="2014" name="Front. Microbiol.">
        <title>High frequency of phylogenetically diverse reductive dehalogenase-homologous genes in deep subseafloor sedimentary metagenomes.</title>
        <authorList>
            <person name="Kawai M."/>
            <person name="Futagami T."/>
            <person name="Toyoda A."/>
            <person name="Takaki Y."/>
            <person name="Nishi S."/>
            <person name="Hori S."/>
            <person name="Arai W."/>
            <person name="Tsubouchi T."/>
            <person name="Morono Y."/>
            <person name="Uchiyama I."/>
            <person name="Ito T."/>
            <person name="Fujiyama A."/>
            <person name="Inagaki F."/>
            <person name="Takami H."/>
        </authorList>
    </citation>
    <scope>NUCLEOTIDE SEQUENCE</scope>
    <source>
        <strain evidence="1">Expedition CK06-06</strain>
    </source>
</reference>
<dbReference type="SUPFAM" id="SSF52540">
    <property type="entry name" value="P-loop containing nucleoside triphosphate hydrolases"/>
    <property type="match status" value="1"/>
</dbReference>
<evidence type="ECO:0000313" key="1">
    <source>
        <dbReference type="EMBL" id="GAH09701.1"/>
    </source>
</evidence>
<dbReference type="EMBL" id="BART01032319">
    <property type="protein sequence ID" value="GAH09701.1"/>
    <property type="molecule type" value="Genomic_DNA"/>
</dbReference>
<organism evidence="1">
    <name type="scientific">marine sediment metagenome</name>
    <dbReference type="NCBI Taxonomy" id="412755"/>
    <lineage>
        <taxon>unclassified sequences</taxon>
        <taxon>metagenomes</taxon>
        <taxon>ecological metagenomes</taxon>
    </lineage>
</organism>